<gene>
    <name evidence="2" type="ORF">ACHAW5_009009</name>
</gene>
<sequence>MASLEDLKGFARRSGRSDDAGPGKCFWADEFALRAISDWLRLTILIIDDQATRGIGCSSKRKSDGRTVEPTSSSSNGDNRFVCIGNYERAVILHRSRMQHYNAVIIDDRPVVDDIELLPSHVRSLWVMVGKSEEAKPESTEKPGDELKDDFTSRLKCVSDECDPVLNSKSPPNNDLDESATISSLQTLGNFYCGCAGFSSPSWVGNFYPRNIVGHNSDRQLDHYQQHFRTVEINSTFYGIPSDSTVRKWKDAFAKSFRVVVKAPRGLTHECPSLDFSVLSTFLTRMEGLEDSLACILIQCPKTLTVTTSHLLQMKMMMETEARWYRGRIAFEFRNEATYYDNEVRKFFRLNNYSLVMHPNSLGRSTVGTSLNGRGITDLVEYQPEELSSVAAAGGMHSNFVYLRLHGSNDEHRGEYSVSQLEEISKQIHSWREQCLDVFCFFLNDQDPTVAGHASKKSTSQPWDVWCAMPKNAKQLENIVYKLSKENTPDGPKKPKSTLLNFFRKR</sequence>
<dbReference type="PANTHER" id="PTHR30348:SF4">
    <property type="entry name" value="DUF72 DOMAIN-CONTAINING PROTEIN"/>
    <property type="match status" value="1"/>
</dbReference>
<dbReference type="Pfam" id="PF01904">
    <property type="entry name" value="DUF72"/>
    <property type="match status" value="1"/>
</dbReference>
<accession>A0ABD3P4V6</accession>
<evidence type="ECO:0000256" key="1">
    <source>
        <dbReference type="SAM" id="MobiDB-lite"/>
    </source>
</evidence>
<keyword evidence="3" id="KW-1185">Reference proteome</keyword>
<dbReference type="AlphaFoldDB" id="A0ABD3P4V6"/>
<evidence type="ECO:0000313" key="2">
    <source>
        <dbReference type="EMBL" id="KAL3782461.1"/>
    </source>
</evidence>
<organism evidence="2 3">
    <name type="scientific">Stephanodiscus triporus</name>
    <dbReference type="NCBI Taxonomy" id="2934178"/>
    <lineage>
        <taxon>Eukaryota</taxon>
        <taxon>Sar</taxon>
        <taxon>Stramenopiles</taxon>
        <taxon>Ochrophyta</taxon>
        <taxon>Bacillariophyta</taxon>
        <taxon>Coscinodiscophyceae</taxon>
        <taxon>Thalassiosirophycidae</taxon>
        <taxon>Stephanodiscales</taxon>
        <taxon>Stephanodiscaceae</taxon>
        <taxon>Stephanodiscus</taxon>
    </lineage>
</organism>
<reference evidence="2 3" key="1">
    <citation type="submission" date="2024-10" db="EMBL/GenBank/DDBJ databases">
        <title>Updated reference genomes for cyclostephanoid diatoms.</title>
        <authorList>
            <person name="Roberts W.R."/>
            <person name="Alverson A.J."/>
        </authorList>
    </citation>
    <scope>NUCLEOTIDE SEQUENCE [LARGE SCALE GENOMIC DNA]</scope>
    <source>
        <strain evidence="2 3">AJA276-08</strain>
    </source>
</reference>
<dbReference type="InterPro" id="IPR036520">
    <property type="entry name" value="UPF0759_sf"/>
</dbReference>
<proteinExistence type="predicted"/>
<protein>
    <recommendedName>
        <fullName evidence="4">DUF72 domain-containing protein</fullName>
    </recommendedName>
</protein>
<dbReference type="Gene3D" id="3.20.20.410">
    <property type="entry name" value="Protein of unknown function UPF0759"/>
    <property type="match status" value="1"/>
</dbReference>
<name>A0ABD3P4V6_9STRA</name>
<feature type="region of interest" description="Disordered" evidence="1">
    <location>
        <begin position="57"/>
        <end position="76"/>
    </location>
</feature>
<dbReference type="Proteomes" id="UP001530315">
    <property type="component" value="Unassembled WGS sequence"/>
</dbReference>
<evidence type="ECO:0008006" key="4">
    <source>
        <dbReference type="Google" id="ProtNLM"/>
    </source>
</evidence>
<dbReference type="SUPFAM" id="SSF117396">
    <property type="entry name" value="TM1631-like"/>
    <property type="match status" value="1"/>
</dbReference>
<dbReference type="PANTHER" id="PTHR30348">
    <property type="entry name" value="UNCHARACTERIZED PROTEIN YECE"/>
    <property type="match status" value="1"/>
</dbReference>
<dbReference type="InterPro" id="IPR002763">
    <property type="entry name" value="DUF72"/>
</dbReference>
<comment type="caution">
    <text evidence="2">The sequence shown here is derived from an EMBL/GenBank/DDBJ whole genome shotgun (WGS) entry which is preliminary data.</text>
</comment>
<dbReference type="EMBL" id="JALLAZ020001015">
    <property type="protein sequence ID" value="KAL3782461.1"/>
    <property type="molecule type" value="Genomic_DNA"/>
</dbReference>
<evidence type="ECO:0000313" key="3">
    <source>
        <dbReference type="Proteomes" id="UP001530315"/>
    </source>
</evidence>